<comment type="caution">
    <text evidence="2">The sequence shown here is derived from an EMBL/GenBank/DDBJ whole genome shotgun (WGS) entry which is preliminary data.</text>
</comment>
<proteinExistence type="predicted"/>
<feature type="compositionally biased region" description="Low complexity" evidence="1">
    <location>
        <begin position="153"/>
        <end position="171"/>
    </location>
</feature>
<feature type="non-terminal residue" evidence="2">
    <location>
        <position position="184"/>
    </location>
</feature>
<feature type="region of interest" description="Disordered" evidence="1">
    <location>
        <begin position="115"/>
        <end position="184"/>
    </location>
</feature>
<accession>A0AAV5T1H5</accession>
<evidence type="ECO:0000256" key="1">
    <source>
        <dbReference type="SAM" id="MobiDB-lite"/>
    </source>
</evidence>
<dbReference type="EMBL" id="BTSX01000003">
    <property type="protein sequence ID" value="GMS89163.1"/>
    <property type="molecule type" value="Genomic_DNA"/>
</dbReference>
<feature type="compositionally biased region" description="Pro residues" evidence="1">
    <location>
        <begin position="117"/>
        <end position="127"/>
    </location>
</feature>
<protein>
    <submittedName>
        <fullName evidence="2">Uncharacterized protein</fullName>
    </submittedName>
</protein>
<sequence length="184" mass="20118">EEEKKEEEEEFCMGDHKILRPATVYPEGTPASWVNGNGERVIRLDRIQYPTTVPSRERVICLDLRRYEGSEDVRDIKQTERIISWRGQGLEYYMSDQLAAIAARADAAAATAVLEAPPAPPLPPSSPPAAAEGGRMKSPRPTQQTKNMGSPAGQMMPSKQKQGMSSSGSSQVRLVARPPPPPPP</sequence>
<organism evidence="2 3">
    <name type="scientific">Pristionchus entomophagus</name>
    <dbReference type="NCBI Taxonomy" id="358040"/>
    <lineage>
        <taxon>Eukaryota</taxon>
        <taxon>Metazoa</taxon>
        <taxon>Ecdysozoa</taxon>
        <taxon>Nematoda</taxon>
        <taxon>Chromadorea</taxon>
        <taxon>Rhabditida</taxon>
        <taxon>Rhabditina</taxon>
        <taxon>Diplogasteromorpha</taxon>
        <taxon>Diplogasteroidea</taxon>
        <taxon>Neodiplogasteridae</taxon>
        <taxon>Pristionchus</taxon>
    </lineage>
</organism>
<reference evidence="2" key="1">
    <citation type="submission" date="2023-10" db="EMBL/GenBank/DDBJ databases">
        <title>Genome assembly of Pristionchus species.</title>
        <authorList>
            <person name="Yoshida K."/>
            <person name="Sommer R.J."/>
        </authorList>
    </citation>
    <scope>NUCLEOTIDE SEQUENCE</scope>
    <source>
        <strain evidence="2">RS0144</strain>
    </source>
</reference>
<gene>
    <name evidence="2" type="ORF">PENTCL1PPCAC_11338</name>
</gene>
<dbReference type="AlphaFoldDB" id="A0AAV5T1H5"/>
<name>A0AAV5T1H5_9BILA</name>
<dbReference type="Proteomes" id="UP001432027">
    <property type="component" value="Unassembled WGS sequence"/>
</dbReference>
<evidence type="ECO:0000313" key="3">
    <source>
        <dbReference type="Proteomes" id="UP001432027"/>
    </source>
</evidence>
<keyword evidence="3" id="KW-1185">Reference proteome</keyword>
<evidence type="ECO:0000313" key="2">
    <source>
        <dbReference type="EMBL" id="GMS89163.1"/>
    </source>
</evidence>
<feature type="non-terminal residue" evidence="2">
    <location>
        <position position="1"/>
    </location>
</feature>